<feature type="transmembrane region" description="Helical" evidence="1">
    <location>
        <begin position="23"/>
        <end position="52"/>
    </location>
</feature>
<evidence type="ECO:0008006" key="3">
    <source>
        <dbReference type="Google" id="ProtNLM"/>
    </source>
</evidence>
<reference evidence="2" key="1">
    <citation type="submission" date="2022-10" db="EMBL/GenBank/DDBJ databases">
        <title>The complete genomes of actinobacterial strains from the NBC collection.</title>
        <authorList>
            <person name="Joergensen T.S."/>
            <person name="Alvarez Arevalo M."/>
            <person name="Sterndorff E.B."/>
            <person name="Faurdal D."/>
            <person name="Vuksanovic O."/>
            <person name="Mourched A.-S."/>
            <person name="Charusanti P."/>
            <person name="Shaw S."/>
            <person name="Blin K."/>
            <person name="Weber T."/>
        </authorList>
    </citation>
    <scope>NUCLEOTIDE SEQUENCE</scope>
    <source>
        <strain evidence="2">NBC_00008</strain>
    </source>
</reference>
<evidence type="ECO:0000313" key="2">
    <source>
        <dbReference type="EMBL" id="WTW70822.1"/>
    </source>
</evidence>
<gene>
    <name evidence="2" type="ORF">OG398_22440</name>
</gene>
<feature type="transmembrane region" description="Helical" evidence="1">
    <location>
        <begin position="64"/>
        <end position="86"/>
    </location>
</feature>
<organism evidence="2">
    <name type="scientific">Streptomyces sp. NBC_00008</name>
    <dbReference type="NCBI Taxonomy" id="2903610"/>
    <lineage>
        <taxon>Bacteria</taxon>
        <taxon>Bacillati</taxon>
        <taxon>Actinomycetota</taxon>
        <taxon>Actinomycetes</taxon>
        <taxon>Kitasatosporales</taxon>
        <taxon>Streptomycetaceae</taxon>
        <taxon>Streptomyces</taxon>
    </lineage>
</organism>
<evidence type="ECO:0000256" key="1">
    <source>
        <dbReference type="SAM" id="Phobius"/>
    </source>
</evidence>
<dbReference type="AlphaFoldDB" id="A0AAU2VTB6"/>
<keyword evidence="1" id="KW-1133">Transmembrane helix</keyword>
<dbReference type="EMBL" id="CP108313">
    <property type="protein sequence ID" value="WTW70822.1"/>
    <property type="molecule type" value="Genomic_DNA"/>
</dbReference>
<protein>
    <recommendedName>
        <fullName evidence="3">PH domain-containing protein</fullName>
    </recommendedName>
</protein>
<keyword evidence="1" id="KW-0812">Transmembrane</keyword>
<accession>A0AAU2VTB6</accession>
<proteinExistence type="predicted"/>
<name>A0AAU2VTB6_9ACTN</name>
<keyword evidence="1" id="KW-0472">Membrane</keyword>
<sequence>MSTPFRDVSEGLFLPAERARRGWFYVGLVLAGMLCLILLEVLTTVVIALLMTDDAMETVGLLGIFGYAAIPGFAAVVAVVWLIVLVSRHPGLRIDSAGVSKVWSDHSQTVPWAVIDKVRFNSRRSYLLLVLKPGGYPAAPNGVVGERVILIHSLGHALWSRRRPTHPDLIIDAVERFAPGKFTDPWNPGKGRANGAGAPV</sequence>